<feature type="region of interest" description="Disordered" evidence="1">
    <location>
        <begin position="220"/>
        <end position="247"/>
    </location>
</feature>
<evidence type="ECO:0000256" key="1">
    <source>
        <dbReference type="SAM" id="MobiDB-lite"/>
    </source>
</evidence>
<dbReference type="Proteomes" id="UP000037923">
    <property type="component" value="Unassembled WGS sequence"/>
</dbReference>
<keyword evidence="3" id="KW-1185">Reference proteome</keyword>
<feature type="compositionally biased region" description="Low complexity" evidence="1">
    <location>
        <begin position="223"/>
        <end position="240"/>
    </location>
</feature>
<gene>
    <name evidence="2" type="ORF">ABB37_09897</name>
</gene>
<protein>
    <submittedName>
        <fullName evidence="2">Uncharacterized protein</fullName>
    </submittedName>
</protein>
<evidence type="ECO:0000313" key="2">
    <source>
        <dbReference type="EMBL" id="KPA73337.1"/>
    </source>
</evidence>
<reference evidence="2 3" key="1">
    <citation type="submission" date="2015-07" db="EMBL/GenBank/DDBJ databases">
        <title>High-quality genome of monoxenous trypanosomatid Leptomonas pyrrhocoris.</title>
        <authorList>
            <person name="Flegontov P."/>
            <person name="Butenko A."/>
            <person name="Firsov S."/>
            <person name="Vlcek C."/>
            <person name="Logacheva M.D."/>
            <person name="Field M."/>
            <person name="Filatov D."/>
            <person name="Flegontova O."/>
            <person name="Gerasimov E."/>
            <person name="Jackson A.P."/>
            <person name="Kelly S."/>
            <person name="Opperdoes F."/>
            <person name="O'Reilly A."/>
            <person name="Votypka J."/>
            <person name="Yurchenko V."/>
            <person name="Lukes J."/>
        </authorList>
    </citation>
    <scope>NUCLEOTIDE SEQUENCE [LARGE SCALE GENOMIC DNA]</scope>
    <source>
        <strain evidence="2">H10</strain>
    </source>
</reference>
<dbReference type="OrthoDB" id="272598at2759"/>
<feature type="region of interest" description="Disordered" evidence="1">
    <location>
        <begin position="109"/>
        <end position="131"/>
    </location>
</feature>
<name>A0A0M9FPG3_LEPPY</name>
<organism evidence="2 3">
    <name type="scientific">Leptomonas pyrrhocoris</name>
    <name type="common">Firebug parasite</name>
    <dbReference type="NCBI Taxonomy" id="157538"/>
    <lineage>
        <taxon>Eukaryota</taxon>
        <taxon>Discoba</taxon>
        <taxon>Euglenozoa</taxon>
        <taxon>Kinetoplastea</taxon>
        <taxon>Metakinetoplastina</taxon>
        <taxon>Trypanosomatida</taxon>
        <taxon>Trypanosomatidae</taxon>
        <taxon>Leishmaniinae</taxon>
        <taxon>Leptomonas</taxon>
    </lineage>
</organism>
<evidence type="ECO:0000313" key="3">
    <source>
        <dbReference type="Proteomes" id="UP000037923"/>
    </source>
</evidence>
<proteinExistence type="predicted"/>
<dbReference type="OMA" id="EVNVWEV"/>
<dbReference type="RefSeq" id="XP_015651776.1">
    <property type="nucleotide sequence ID" value="XM_015809566.1"/>
</dbReference>
<feature type="compositionally biased region" description="Basic residues" evidence="1">
    <location>
        <begin position="1"/>
        <end position="12"/>
    </location>
</feature>
<dbReference type="GeneID" id="26910179"/>
<comment type="caution">
    <text evidence="2">The sequence shown here is derived from an EMBL/GenBank/DDBJ whole genome shotgun (WGS) entry which is preliminary data.</text>
</comment>
<dbReference type="AlphaFoldDB" id="A0A0M9FPG3"/>
<dbReference type="VEuPathDB" id="TriTrypDB:LpyrH10_37_0020"/>
<feature type="region of interest" description="Disordered" evidence="1">
    <location>
        <begin position="1"/>
        <end position="27"/>
    </location>
</feature>
<accession>A0A0M9FPG3</accession>
<sequence length="959" mass="103409">MGKPNKSRKKAAVKPLRQRPAEHHEGGCESVNVLPIGIRSDSNAAANLAASLPPCVQQLRESTEYAVLEDACSDVALFALQAKRNEAFLREGVPQRLTQLLLFTPPYAAEATTEEGNTDNRGKGEEAGDGTPQLRKDILYVQLAAADALRSLVTNSEQDRVVDALTGIGVVDPVSGLSFAEGLAALVREDWSRVQEARRRMTPNDWMEVFLEENDAGGDDAADGAAAQLHPHEQQPQQQHELARRRRGAGNTRNIYFTLLRHLEEVLALAGVCVEANEVCAATFSDASVLCLLLDVLRVATTTTWETLLHPSARYFADDTEGVATSATAATTTTATASDAVLAMRAYKRREAALLASLAVSTSEVLLLLSPENPSLTHLLTTAVESAPSASSSSSTSSAAASPGVTAEQRSFLRTAVDAVDLRAWLAEKPPAEVQLQERFSDAALPGFVGPLHTPVALERERVLYTLLRVTLSMQGMLLHVAPVTANVQRVLPLLCDALLKVSLPMHVWCGLLPILMDTCEVGDEELRSAVTLLAMQRLRSTQSAVRLLHVVANVVGEQSDARRSAEQDDEAAFAANPLTTLLQSSSVFYAFGLLLKDVLWISQRDGGEGSSGGTDVVTQQAQQRALRAEAASNAAATELQMVLLSTEVNVWEVASTLLLMLPVASLGDPSRTWRALMLAVQHRYELHLNAAAAAAAFTAAEQRHQQEQMDRTMPANIAQHSANAHQLIWLQLESLGQMLWTMQRKQSKAYSGDGLVVAATAAASHNDVQATAADVDVLVRISWESAASASLKQACVGAVGLLCASMQEPEAVATATRFALAVVANGGPSVTFHRKLMEAFNGLVAANVPVDAAARRQWMQQLSVVDAAATVRSEAANTLVDLFLDERYDAAVYWPFGVQESLKNFALQLAAYVRRRAQLDAATQRKLGVSMATPEAEQWAELLENLDGFLDYKARHKR</sequence>
<dbReference type="EMBL" id="LGTL01000037">
    <property type="protein sequence ID" value="KPA73337.1"/>
    <property type="molecule type" value="Genomic_DNA"/>
</dbReference>